<gene>
    <name evidence="1" type="ORF">TJEJU_0361</name>
</gene>
<evidence type="ECO:0000313" key="1">
    <source>
        <dbReference type="EMBL" id="SNR14160.1"/>
    </source>
</evidence>
<proteinExistence type="predicted"/>
<dbReference type="OrthoDB" id="8610126at2"/>
<accession>A0A238U711</accession>
<keyword evidence="2" id="KW-1185">Reference proteome</keyword>
<dbReference type="Proteomes" id="UP000215214">
    <property type="component" value="Chromosome TJEJU"/>
</dbReference>
<dbReference type="EMBL" id="LT899436">
    <property type="protein sequence ID" value="SNR14160.1"/>
    <property type="molecule type" value="Genomic_DNA"/>
</dbReference>
<dbReference type="KEGG" id="tje:TJEJU_0361"/>
<reference evidence="1 2" key="1">
    <citation type="submission" date="2017-07" db="EMBL/GenBank/DDBJ databases">
        <authorList>
            <person name="Sun Z.S."/>
            <person name="Albrecht U."/>
            <person name="Echele G."/>
            <person name="Lee C.C."/>
        </authorList>
    </citation>
    <scope>NUCLEOTIDE SEQUENCE [LARGE SCALE GENOMIC DNA]</scope>
    <source>
        <strain evidence="2">type strain: KCTC 22618</strain>
    </source>
</reference>
<dbReference type="RefSeq" id="WP_095069024.1">
    <property type="nucleotide sequence ID" value="NZ_LT899436.1"/>
</dbReference>
<evidence type="ECO:0000313" key="2">
    <source>
        <dbReference type="Proteomes" id="UP000215214"/>
    </source>
</evidence>
<protein>
    <submittedName>
        <fullName evidence="1">Uncharacterized protein</fullName>
    </submittedName>
</protein>
<organism evidence="1 2">
    <name type="scientific">Tenacibaculum jejuense</name>
    <dbReference type="NCBI Taxonomy" id="584609"/>
    <lineage>
        <taxon>Bacteria</taxon>
        <taxon>Pseudomonadati</taxon>
        <taxon>Bacteroidota</taxon>
        <taxon>Flavobacteriia</taxon>
        <taxon>Flavobacteriales</taxon>
        <taxon>Flavobacteriaceae</taxon>
        <taxon>Tenacibaculum</taxon>
    </lineage>
</organism>
<dbReference type="AlphaFoldDB" id="A0A238U711"/>
<name>A0A238U711_9FLAO</name>
<sequence length="226" mass="26333">MEHDYINLKIGDIEQYAMVVKKQDLLTWKTQDWLEYTEIGLPEGDEEAHMLYGEICEDEQLIFSRPKLLKQKEKANIIGLKIIDFNSHLGTYGMGGPGFFGLLLSNNEYLTYTVWNAGSYVIINNKVVECNPELYHKTQPWVSNFGEDKTWNFLTEYISGSKIVAYTIHQDSLEIKAEKNTTTFKIHFLKNDKRLPRKTGRKRNAYKKGKIEDYILFQHKNAILIV</sequence>